<reference evidence="2 3" key="1">
    <citation type="journal article" date="2010" name="Genome Biol. Evol.">
        <title>The sequence of a 1.8-mb bacterial linear plasmid reveals a rich evolutionary reservoir of secondary metabolic pathways.</title>
        <authorList>
            <person name="Medema M.H."/>
            <person name="Trefzer A."/>
            <person name="Kovalchuk A."/>
            <person name="van den Berg M."/>
            <person name="Mueller U."/>
            <person name="Heijne W."/>
            <person name="Wu L."/>
            <person name="Alam M.T."/>
            <person name="Ronning C.M."/>
            <person name="Nierman W.C."/>
            <person name="Bovenberg R.A.L."/>
            <person name="Breitling R."/>
            <person name="Takano E."/>
        </authorList>
    </citation>
    <scope>NUCLEOTIDE SEQUENCE [LARGE SCALE GENOMIC DNA]</scope>
    <source>
        <strain evidence="3">ATCC 27064 / DSM 738 / JCM 4710 / NBRC 13307 / NCIMB 12785 / NRRL 3585 / VKM Ac-602</strain>
    </source>
</reference>
<name>E2PYI4_STRCL</name>
<evidence type="ECO:0000313" key="3">
    <source>
        <dbReference type="Proteomes" id="UP000002357"/>
    </source>
</evidence>
<dbReference type="AlphaFoldDB" id="E2PYI4"/>
<feature type="region of interest" description="Disordered" evidence="1">
    <location>
        <begin position="409"/>
        <end position="438"/>
    </location>
</feature>
<proteinExistence type="predicted"/>
<evidence type="ECO:0000256" key="1">
    <source>
        <dbReference type="SAM" id="MobiDB-lite"/>
    </source>
</evidence>
<evidence type="ECO:0000313" key="2">
    <source>
        <dbReference type="EMBL" id="EFG06206.1"/>
    </source>
</evidence>
<accession>E2PYI4</accession>
<dbReference type="eggNOG" id="ENOG5031DR8">
    <property type="taxonomic scope" value="Bacteria"/>
</dbReference>
<feature type="region of interest" description="Disordered" evidence="1">
    <location>
        <begin position="1"/>
        <end position="22"/>
    </location>
</feature>
<protein>
    <submittedName>
        <fullName evidence="2">Uncharacterized protein</fullName>
    </submittedName>
</protein>
<dbReference type="STRING" id="1901.BB341_22405"/>
<organism evidence="2 3">
    <name type="scientific">Streptomyces clavuligerus</name>
    <dbReference type="NCBI Taxonomy" id="1901"/>
    <lineage>
        <taxon>Bacteria</taxon>
        <taxon>Bacillati</taxon>
        <taxon>Actinomycetota</taxon>
        <taxon>Actinomycetes</taxon>
        <taxon>Kitasatosporales</taxon>
        <taxon>Streptomycetaceae</taxon>
        <taxon>Streptomyces</taxon>
    </lineage>
</organism>
<feature type="compositionally biased region" description="Pro residues" evidence="1">
    <location>
        <begin position="1"/>
        <end position="12"/>
    </location>
</feature>
<sequence>MVGPRPPVPPRVLPESSPNTRPGVTMTLRKIGHGGRGPVGVLAQGGLMERTAVLRLDAEWTKVRAGRAAVPPGERERMLLDLISALAPHAANDLPLTARLSLRYADLARHHFDAGRRVKALRAVAEAVRHCAEPARHDEEHARWYARALLSQSVYLAEPLSDELGLPRYAFPARGERPPAAARADGIAALEATRRAMAVWEGLPGGDPRNREGLAQSRAFLGDRLEELGDPVEAVVWAVRAEQEFHALGERPGAPHGTALEHLGDQLVRRLRRCGFQGGLTRLRAEGLLPGRLLPLAVVAARVEGVEPEAIARGLRLAPEEVRRVLRARCWRAVWRFDVRERDGAPWTPMPYPWRGMDAVTDRSAAEVAAELTDALLTGEDRPPDTAHWRIAVWWEDEGRLEGACFRRTHAPRRGRAPRPGNHPDGGLTPRGTPQSPP</sequence>
<gene>
    <name evidence="2" type="ORF">SCLAV_1127</name>
</gene>
<keyword evidence="3" id="KW-1185">Reference proteome</keyword>
<dbReference type="Proteomes" id="UP000002357">
    <property type="component" value="Chromosome"/>
</dbReference>
<dbReference type="KEGG" id="sclf:BB341_22405"/>
<dbReference type="EMBL" id="CM000913">
    <property type="protein sequence ID" value="EFG06206.1"/>
    <property type="molecule type" value="Genomic_DNA"/>
</dbReference>